<feature type="domain" description="Response regulatory" evidence="8">
    <location>
        <begin position="4"/>
        <end position="117"/>
    </location>
</feature>
<name>A0A3D9DUC8_9GAMM</name>
<dbReference type="GO" id="GO:0000160">
    <property type="term" value="P:phosphorelay signal transduction system"/>
    <property type="evidence" value="ECO:0007669"/>
    <property type="project" value="InterPro"/>
</dbReference>
<dbReference type="InterPro" id="IPR002197">
    <property type="entry name" value="HTH_Fis"/>
</dbReference>
<dbReference type="OrthoDB" id="9804019at2"/>
<evidence type="ECO:0000256" key="3">
    <source>
        <dbReference type="ARBA" id="ARBA00023015"/>
    </source>
</evidence>
<sequence length="448" mass="49809">MTDRILIIEDDAAILELLTEELEEAGHIVTGVDSAEQALALYDSAIDVIISDIRLPGMDGMTLLESLRQQPDRPAIIIITAFGSIEQAVDALQRGADDFLTKPLDLDQVRASVERLTQRRVLRTRQQAGGTRETFHLDALSSGTPAMAQLFDQARRLATQQAAVLIQGESGTGKELLAHALHREGPRREGPFIAVNCASIAPDVLESECFGHVKGAFTGAISNRRGLFQQAHGGTLFLDEIGDMPLALQAKLLRVLQTHRIRPVGSEEEQQVDIRIVAATNRPLGELIEAGLFREDLFYRLETFSLTLPPLRDRPADIALLAAHFIERYSREQGRSNMTLSPSALSLLWAYSFPGNVRELDNAMLRAVTLARTDVLEPDDFPERFRCAATASDTLDARTQEWLSLEQMEQRYIQRVLDAVDGNKRRAADILGIGRKTLYRRLEERNSP</sequence>
<dbReference type="Pfam" id="PF02954">
    <property type="entry name" value="HTH_8"/>
    <property type="match status" value="1"/>
</dbReference>
<dbReference type="Pfam" id="PF00158">
    <property type="entry name" value="Sigma54_activat"/>
    <property type="match status" value="1"/>
</dbReference>
<dbReference type="SMART" id="SM00382">
    <property type="entry name" value="AAA"/>
    <property type="match status" value="1"/>
</dbReference>
<evidence type="ECO:0000259" key="8">
    <source>
        <dbReference type="PROSITE" id="PS50110"/>
    </source>
</evidence>
<dbReference type="InterPro" id="IPR025944">
    <property type="entry name" value="Sigma_54_int_dom_CS"/>
</dbReference>
<dbReference type="InterPro" id="IPR002078">
    <property type="entry name" value="Sigma_54_int"/>
</dbReference>
<protein>
    <submittedName>
        <fullName evidence="9">DNA-binding NtrC family response regulator</fullName>
    </submittedName>
</protein>
<dbReference type="PROSITE" id="PS00675">
    <property type="entry name" value="SIGMA54_INTERACT_1"/>
    <property type="match status" value="1"/>
</dbReference>
<dbReference type="PANTHER" id="PTHR32071:SF117">
    <property type="entry name" value="PTS-DEPENDENT DIHYDROXYACETONE KINASE OPERON REGULATORY PROTEIN-RELATED"/>
    <property type="match status" value="1"/>
</dbReference>
<dbReference type="SMART" id="SM00448">
    <property type="entry name" value="REC"/>
    <property type="match status" value="1"/>
</dbReference>
<evidence type="ECO:0000256" key="1">
    <source>
        <dbReference type="ARBA" id="ARBA00022741"/>
    </source>
</evidence>
<dbReference type="GO" id="GO:0005524">
    <property type="term" value="F:ATP binding"/>
    <property type="evidence" value="ECO:0007669"/>
    <property type="project" value="UniProtKB-KW"/>
</dbReference>
<evidence type="ECO:0000259" key="7">
    <source>
        <dbReference type="PROSITE" id="PS50045"/>
    </source>
</evidence>
<dbReference type="Gene3D" id="1.10.10.60">
    <property type="entry name" value="Homeodomain-like"/>
    <property type="match status" value="1"/>
</dbReference>
<keyword evidence="1" id="KW-0547">Nucleotide-binding</keyword>
<dbReference type="Pfam" id="PF00072">
    <property type="entry name" value="Response_reg"/>
    <property type="match status" value="1"/>
</dbReference>
<dbReference type="SUPFAM" id="SSF46689">
    <property type="entry name" value="Homeodomain-like"/>
    <property type="match status" value="1"/>
</dbReference>
<dbReference type="PROSITE" id="PS50045">
    <property type="entry name" value="SIGMA54_INTERACT_4"/>
    <property type="match status" value="1"/>
</dbReference>
<dbReference type="AlphaFoldDB" id="A0A3D9DUC8"/>
<evidence type="ECO:0000313" key="10">
    <source>
        <dbReference type="Proteomes" id="UP000256334"/>
    </source>
</evidence>
<dbReference type="Gene3D" id="3.40.50.2300">
    <property type="match status" value="1"/>
</dbReference>
<dbReference type="PANTHER" id="PTHR32071">
    <property type="entry name" value="TRANSCRIPTIONAL REGULATORY PROTEIN"/>
    <property type="match status" value="1"/>
</dbReference>
<keyword evidence="4 9" id="KW-0238">DNA-binding</keyword>
<dbReference type="PROSITE" id="PS00676">
    <property type="entry name" value="SIGMA54_INTERACT_2"/>
    <property type="match status" value="1"/>
</dbReference>
<dbReference type="InterPro" id="IPR025662">
    <property type="entry name" value="Sigma_54_int_dom_ATP-bd_1"/>
</dbReference>
<feature type="domain" description="Sigma-54 factor interaction" evidence="7">
    <location>
        <begin position="140"/>
        <end position="369"/>
    </location>
</feature>
<dbReference type="SUPFAM" id="SSF52540">
    <property type="entry name" value="P-loop containing nucleoside triphosphate hydrolases"/>
    <property type="match status" value="1"/>
</dbReference>
<dbReference type="PRINTS" id="PR01590">
    <property type="entry name" value="HTHFIS"/>
</dbReference>
<dbReference type="Gene3D" id="1.10.8.60">
    <property type="match status" value="1"/>
</dbReference>
<dbReference type="EMBL" id="QRDJ01000008">
    <property type="protein sequence ID" value="REC94337.1"/>
    <property type="molecule type" value="Genomic_DNA"/>
</dbReference>
<evidence type="ECO:0000256" key="6">
    <source>
        <dbReference type="PROSITE-ProRule" id="PRU00169"/>
    </source>
</evidence>
<gene>
    <name evidence="9" type="ORF">C8D72_2708</name>
</gene>
<dbReference type="InterPro" id="IPR001789">
    <property type="entry name" value="Sig_transdc_resp-reg_receiver"/>
</dbReference>
<dbReference type="CDD" id="cd00009">
    <property type="entry name" value="AAA"/>
    <property type="match status" value="1"/>
</dbReference>
<feature type="modified residue" description="4-aspartylphosphate" evidence="6">
    <location>
        <position position="52"/>
    </location>
</feature>
<comment type="caution">
    <text evidence="9">The sequence shown here is derived from an EMBL/GenBank/DDBJ whole genome shotgun (WGS) entry which is preliminary data.</text>
</comment>
<evidence type="ECO:0000256" key="2">
    <source>
        <dbReference type="ARBA" id="ARBA00022840"/>
    </source>
</evidence>
<dbReference type="GO" id="GO:0043565">
    <property type="term" value="F:sequence-specific DNA binding"/>
    <property type="evidence" value="ECO:0007669"/>
    <property type="project" value="InterPro"/>
</dbReference>
<keyword evidence="5" id="KW-0804">Transcription</keyword>
<dbReference type="Gene3D" id="3.40.50.300">
    <property type="entry name" value="P-loop containing nucleotide triphosphate hydrolases"/>
    <property type="match status" value="1"/>
</dbReference>
<dbReference type="PROSITE" id="PS50110">
    <property type="entry name" value="RESPONSE_REGULATORY"/>
    <property type="match status" value="1"/>
</dbReference>
<proteinExistence type="predicted"/>
<dbReference type="InterPro" id="IPR058031">
    <property type="entry name" value="AAA_lid_NorR"/>
</dbReference>
<dbReference type="InterPro" id="IPR025943">
    <property type="entry name" value="Sigma_54_int_dom_ATP-bd_2"/>
</dbReference>
<evidence type="ECO:0000256" key="4">
    <source>
        <dbReference type="ARBA" id="ARBA00023125"/>
    </source>
</evidence>
<accession>A0A3D9DUC8</accession>
<keyword evidence="10" id="KW-1185">Reference proteome</keyword>
<dbReference type="InterPro" id="IPR003593">
    <property type="entry name" value="AAA+_ATPase"/>
</dbReference>
<dbReference type="InterPro" id="IPR011006">
    <property type="entry name" value="CheY-like_superfamily"/>
</dbReference>
<dbReference type="PROSITE" id="PS00688">
    <property type="entry name" value="SIGMA54_INTERACT_3"/>
    <property type="match status" value="1"/>
</dbReference>
<evidence type="ECO:0000313" key="9">
    <source>
        <dbReference type="EMBL" id="REC94337.1"/>
    </source>
</evidence>
<dbReference type="Pfam" id="PF25601">
    <property type="entry name" value="AAA_lid_14"/>
    <property type="match status" value="1"/>
</dbReference>
<evidence type="ECO:0000256" key="5">
    <source>
        <dbReference type="ARBA" id="ARBA00023163"/>
    </source>
</evidence>
<keyword evidence="6" id="KW-0597">Phosphoprotein</keyword>
<dbReference type="InterPro" id="IPR027417">
    <property type="entry name" value="P-loop_NTPase"/>
</dbReference>
<dbReference type="SUPFAM" id="SSF52172">
    <property type="entry name" value="CheY-like"/>
    <property type="match status" value="1"/>
</dbReference>
<organism evidence="9 10">
    <name type="scientific">Kushneria indalinina DSM 14324</name>
    <dbReference type="NCBI Taxonomy" id="1122140"/>
    <lineage>
        <taxon>Bacteria</taxon>
        <taxon>Pseudomonadati</taxon>
        <taxon>Pseudomonadota</taxon>
        <taxon>Gammaproteobacteria</taxon>
        <taxon>Oceanospirillales</taxon>
        <taxon>Halomonadaceae</taxon>
        <taxon>Kushneria</taxon>
    </lineage>
</organism>
<dbReference type="Proteomes" id="UP000256334">
    <property type="component" value="Unassembled WGS sequence"/>
</dbReference>
<reference evidence="9 10" key="1">
    <citation type="submission" date="2018-07" db="EMBL/GenBank/DDBJ databases">
        <title>Genomic Encyclopedia of Type Strains, Phase IV (KMG-IV): sequencing the most valuable type-strain genomes for metagenomic binning, comparative biology and taxonomic classification.</title>
        <authorList>
            <person name="Goeker M."/>
        </authorList>
    </citation>
    <scope>NUCLEOTIDE SEQUENCE [LARGE SCALE GENOMIC DNA]</scope>
    <source>
        <strain evidence="9 10">DSM 14324</strain>
    </source>
</reference>
<keyword evidence="3" id="KW-0805">Transcription regulation</keyword>
<dbReference type="GO" id="GO:0006355">
    <property type="term" value="P:regulation of DNA-templated transcription"/>
    <property type="evidence" value="ECO:0007669"/>
    <property type="project" value="InterPro"/>
</dbReference>
<dbReference type="InterPro" id="IPR009057">
    <property type="entry name" value="Homeodomain-like_sf"/>
</dbReference>
<dbReference type="FunFam" id="3.40.50.300:FF:000006">
    <property type="entry name" value="DNA-binding transcriptional regulator NtrC"/>
    <property type="match status" value="1"/>
</dbReference>
<keyword evidence="2" id="KW-0067">ATP-binding</keyword>
<dbReference type="RefSeq" id="WP_115854919.1">
    <property type="nucleotide sequence ID" value="NZ_QRDJ01000008.1"/>
</dbReference>